<dbReference type="GO" id="GO:0003697">
    <property type="term" value="F:single-stranded DNA binding"/>
    <property type="evidence" value="ECO:0007669"/>
    <property type="project" value="UniProtKB-UniRule"/>
</dbReference>
<reference evidence="11 12" key="1">
    <citation type="submission" date="2022-12" db="EMBL/GenBank/DDBJ databases">
        <title>Dasania phycosphaerae sp. nov., isolated from particulate material of the south coast of Korea.</title>
        <authorList>
            <person name="Jiang Y."/>
        </authorList>
    </citation>
    <scope>NUCLEOTIDE SEQUENCE [LARGE SCALE GENOMIC DNA]</scope>
    <source>
        <strain evidence="11 12">GY-19</strain>
    </source>
</reference>
<dbReference type="InterPro" id="IPR001238">
    <property type="entry name" value="DNA-binding_RecF"/>
</dbReference>
<evidence type="ECO:0000259" key="10">
    <source>
        <dbReference type="Pfam" id="PF02463"/>
    </source>
</evidence>
<dbReference type="GO" id="GO:0009432">
    <property type="term" value="P:SOS response"/>
    <property type="evidence" value="ECO:0007669"/>
    <property type="project" value="UniProtKB-UniRule"/>
</dbReference>
<keyword evidence="7 9" id="KW-0067">ATP-binding</keyword>
<evidence type="ECO:0000256" key="2">
    <source>
        <dbReference type="ARBA" id="ARBA00008016"/>
    </source>
</evidence>
<sequence length="365" mass="41402">MLIRRLEITDVRNVKHANIVDLSPISIFYGVNGSGKTTLLESIHILSSAKSFRSHKLKPLINNEAERCVVFAEVAVQGDEDLFHPIGVQRSRSGEGLIKINGENVRSAAQLAEALPLQVINSDTFLLLGGGPVVRRQFLDWGVFHVEHGFHEAWKGFQRCLKQRNSLLRHDRIDGPTLQVWTREYVKLSEQLDHYRAQYLRQFSPVFERCLAQLSNLSGIELRYQRGWAKDQTLEAALAAQSESEQQQGYTLSGPHRADLRILYQGQLAADILSRGQQKLIVCALRVAQGYLLSELNQRKCAYLVDDLPSELDEDHRKALCRLLDELDCQVFISCVDHQDLNGCWQQTDKVKLFHVEHGVVTAQT</sequence>
<comment type="function">
    <text evidence="9">The RecF protein is involved in DNA metabolism; it is required for DNA replication and normal SOS inducibility. RecF binds preferentially to single-stranded, linear DNA. It also seems to bind ATP.</text>
</comment>
<dbReference type="Gene3D" id="3.40.50.300">
    <property type="entry name" value="P-loop containing nucleotide triphosphate hydrolases"/>
    <property type="match status" value="1"/>
</dbReference>
<keyword evidence="9" id="KW-0234">DNA repair</keyword>
<dbReference type="EMBL" id="JAPTGG010000003">
    <property type="protein sequence ID" value="MCZ0864414.1"/>
    <property type="molecule type" value="Genomic_DNA"/>
</dbReference>
<evidence type="ECO:0000256" key="1">
    <source>
        <dbReference type="ARBA" id="ARBA00004496"/>
    </source>
</evidence>
<comment type="subcellular location">
    <subcellularLocation>
        <location evidence="1 9">Cytoplasm</location>
    </subcellularLocation>
</comment>
<dbReference type="PROSITE" id="PS00617">
    <property type="entry name" value="RECF_1"/>
    <property type="match status" value="1"/>
</dbReference>
<keyword evidence="12" id="KW-1185">Reference proteome</keyword>
<dbReference type="GO" id="GO:0000731">
    <property type="term" value="P:DNA synthesis involved in DNA repair"/>
    <property type="evidence" value="ECO:0007669"/>
    <property type="project" value="TreeGrafter"/>
</dbReference>
<keyword evidence="8 9" id="KW-0238">DNA-binding</keyword>
<evidence type="ECO:0000256" key="4">
    <source>
        <dbReference type="ARBA" id="ARBA00022490"/>
    </source>
</evidence>
<organism evidence="11 12">
    <name type="scientific">Dasania phycosphaerae</name>
    <dbReference type="NCBI Taxonomy" id="2950436"/>
    <lineage>
        <taxon>Bacteria</taxon>
        <taxon>Pseudomonadati</taxon>
        <taxon>Pseudomonadota</taxon>
        <taxon>Gammaproteobacteria</taxon>
        <taxon>Cellvibrionales</taxon>
        <taxon>Spongiibacteraceae</taxon>
        <taxon>Dasania</taxon>
    </lineage>
</organism>
<dbReference type="AlphaFoldDB" id="A0A9J6RI99"/>
<keyword evidence="4 9" id="KW-0963">Cytoplasm</keyword>
<evidence type="ECO:0000256" key="6">
    <source>
        <dbReference type="ARBA" id="ARBA00022741"/>
    </source>
</evidence>
<name>A0A9J6RI99_9GAMM</name>
<keyword evidence="9" id="KW-0742">SOS response</keyword>
<dbReference type="InterPro" id="IPR042174">
    <property type="entry name" value="RecF_2"/>
</dbReference>
<dbReference type="GO" id="GO:0005524">
    <property type="term" value="F:ATP binding"/>
    <property type="evidence" value="ECO:0007669"/>
    <property type="project" value="UniProtKB-UniRule"/>
</dbReference>
<dbReference type="GO" id="GO:0006302">
    <property type="term" value="P:double-strand break repair"/>
    <property type="evidence" value="ECO:0007669"/>
    <property type="project" value="TreeGrafter"/>
</dbReference>
<dbReference type="PANTHER" id="PTHR32182:SF0">
    <property type="entry name" value="DNA REPLICATION AND REPAIR PROTEIN RECF"/>
    <property type="match status" value="1"/>
</dbReference>
<accession>A0A9J6RI99</accession>
<keyword evidence="5 9" id="KW-0235">DNA replication</keyword>
<dbReference type="SUPFAM" id="SSF52540">
    <property type="entry name" value="P-loop containing nucleoside triphosphate hydrolases"/>
    <property type="match status" value="1"/>
</dbReference>
<dbReference type="Proteomes" id="UP001069090">
    <property type="component" value="Unassembled WGS sequence"/>
</dbReference>
<protein>
    <recommendedName>
        <fullName evidence="3 9">DNA replication and repair protein RecF</fullName>
    </recommendedName>
</protein>
<evidence type="ECO:0000313" key="12">
    <source>
        <dbReference type="Proteomes" id="UP001069090"/>
    </source>
</evidence>
<keyword evidence="6 9" id="KW-0547">Nucleotide-binding</keyword>
<dbReference type="InterPro" id="IPR003395">
    <property type="entry name" value="RecF/RecN/SMC_N"/>
</dbReference>
<evidence type="ECO:0000313" key="11">
    <source>
        <dbReference type="EMBL" id="MCZ0864414.1"/>
    </source>
</evidence>
<gene>
    <name evidence="9 11" type="primary">recF</name>
    <name evidence="11" type="ORF">O0V09_04345</name>
</gene>
<feature type="binding site" evidence="9">
    <location>
        <begin position="30"/>
        <end position="37"/>
    </location>
    <ligand>
        <name>ATP</name>
        <dbReference type="ChEBI" id="CHEBI:30616"/>
    </ligand>
</feature>
<comment type="caution">
    <text evidence="11">The sequence shown here is derived from an EMBL/GenBank/DDBJ whole genome shotgun (WGS) entry which is preliminary data.</text>
</comment>
<comment type="similarity">
    <text evidence="2 9">Belongs to the RecF family.</text>
</comment>
<evidence type="ECO:0000256" key="8">
    <source>
        <dbReference type="ARBA" id="ARBA00023125"/>
    </source>
</evidence>
<dbReference type="InterPro" id="IPR027417">
    <property type="entry name" value="P-loop_NTPase"/>
</dbReference>
<feature type="domain" description="RecF/RecN/SMC N-terminal" evidence="10">
    <location>
        <begin position="3"/>
        <end position="359"/>
    </location>
</feature>
<evidence type="ECO:0000256" key="5">
    <source>
        <dbReference type="ARBA" id="ARBA00022705"/>
    </source>
</evidence>
<dbReference type="Gene3D" id="1.20.1050.90">
    <property type="entry name" value="RecF/RecN/SMC, N-terminal domain"/>
    <property type="match status" value="1"/>
</dbReference>
<dbReference type="Pfam" id="PF02463">
    <property type="entry name" value="SMC_N"/>
    <property type="match status" value="1"/>
</dbReference>
<evidence type="ECO:0000256" key="3">
    <source>
        <dbReference type="ARBA" id="ARBA00020170"/>
    </source>
</evidence>
<dbReference type="InterPro" id="IPR018078">
    <property type="entry name" value="DNA-binding_RecF_CS"/>
</dbReference>
<dbReference type="HAMAP" id="MF_00365">
    <property type="entry name" value="RecF"/>
    <property type="match status" value="1"/>
</dbReference>
<dbReference type="PANTHER" id="PTHR32182">
    <property type="entry name" value="DNA REPLICATION AND REPAIR PROTEIN RECF"/>
    <property type="match status" value="1"/>
</dbReference>
<evidence type="ECO:0000256" key="7">
    <source>
        <dbReference type="ARBA" id="ARBA00022840"/>
    </source>
</evidence>
<proteinExistence type="inferred from homology"/>
<keyword evidence="9" id="KW-0227">DNA damage</keyword>
<dbReference type="GO" id="GO:0005737">
    <property type="term" value="C:cytoplasm"/>
    <property type="evidence" value="ECO:0007669"/>
    <property type="project" value="UniProtKB-SubCell"/>
</dbReference>
<dbReference type="NCBIfam" id="TIGR00611">
    <property type="entry name" value="recf"/>
    <property type="match status" value="1"/>
</dbReference>
<dbReference type="RefSeq" id="WP_258330570.1">
    <property type="nucleotide sequence ID" value="NZ_JAPTGG010000003.1"/>
</dbReference>
<dbReference type="GO" id="GO:0006260">
    <property type="term" value="P:DNA replication"/>
    <property type="evidence" value="ECO:0007669"/>
    <property type="project" value="UniProtKB-UniRule"/>
</dbReference>
<evidence type="ECO:0000256" key="9">
    <source>
        <dbReference type="HAMAP-Rule" id="MF_00365"/>
    </source>
</evidence>